<organism evidence="2 3">
    <name type="scientific">Tegillarca granosa</name>
    <name type="common">Malaysian cockle</name>
    <name type="synonym">Anadara granosa</name>
    <dbReference type="NCBI Taxonomy" id="220873"/>
    <lineage>
        <taxon>Eukaryota</taxon>
        <taxon>Metazoa</taxon>
        <taxon>Spiralia</taxon>
        <taxon>Lophotrochozoa</taxon>
        <taxon>Mollusca</taxon>
        <taxon>Bivalvia</taxon>
        <taxon>Autobranchia</taxon>
        <taxon>Pteriomorphia</taxon>
        <taxon>Arcoida</taxon>
        <taxon>Arcoidea</taxon>
        <taxon>Arcidae</taxon>
        <taxon>Tegillarca</taxon>
    </lineage>
</organism>
<evidence type="ECO:0000256" key="1">
    <source>
        <dbReference type="SAM" id="MobiDB-lite"/>
    </source>
</evidence>
<protein>
    <submittedName>
        <fullName evidence="2">Uncharacterized protein</fullName>
    </submittedName>
</protein>
<reference evidence="2 3" key="1">
    <citation type="submission" date="2022-12" db="EMBL/GenBank/DDBJ databases">
        <title>Chromosome-level genome of Tegillarca granosa.</title>
        <authorList>
            <person name="Kim J."/>
        </authorList>
    </citation>
    <scope>NUCLEOTIDE SEQUENCE [LARGE SCALE GENOMIC DNA]</scope>
    <source>
        <strain evidence="2">Teg-2019</strain>
        <tissue evidence="2">Adductor muscle</tissue>
    </source>
</reference>
<evidence type="ECO:0000313" key="3">
    <source>
        <dbReference type="Proteomes" id="UP001217089"/>
    </source>
</evidence>
<keyword evidence="3" id="KW-1185">Reference proteome</keyword>
<dbReference type="EMBL" id="JARBDR010000337">
    <property type="protein sequence ID" value="KAJ8315768.1"/>
    <property type="molecule type" value="Genomic_DNA"/>
</dbReference>
<dbReference type="Proteomes" id="UP001217089">
    <property type="component" value="Unassembled WGS sequence"/>
</dbReference>
<evidence type="ECO:0000313" key="2">
    <source>
        <dbReference type="EMBL" id="KAJ8315768.1"/>
    </source>
</evidence>
<name>A0ABQ9FEJ9_TEGGR</name>
<sequence>MEENVSVYQNAVTISGKLMNIERIGVPYQVEKPKVTGTVAESHPTTNGLQPNCLVTGYAAGIFRRVGKTVKMPSLCYSPGIITESQRAKVTGNKAYIYLITTEGEKERFKHDTDETDGSDMMNIPNKEPLNSYSTSPTETTCSIDLIEESQCPLCDSRFDRGIPIQQSFIIDEKKLTYT</sequence>
<accession>A0ABQ9FEJ9</accession>
<gene>
    <name evidence="2" type="ORF">KUTeg_007918</name>
</gene>
<proteinExistence type="predicted"/>
<feature type="region of interest" description="Disordered" evidence="1">
    <location>
        <begin position="109"/>
        <end position="136"/>
    </location>
</feature>
<comment type="caution">
    <text evidence="2">The sequence shown here is derived from an EMBL/GenBank/DDBJ whole genome shotgun (WGS) entry which is preliminary data.</text>
</comment>